<proteinExistence type="inferred from homology"/>
<dbReference type="InterPro" id="IPR019554">
    <property type="entry name" value="Soluble_ligand-bd"/>
</dbReference>
<dbReference type="InterPro" id="IPR049712">
    <property type="entry name" value="Poly_export"/>
</dbReference>
<evidence type="ECO:0000256" key="6">
    <source>
        <dbReference type="ARBA" id="ARBA00022692"/>
    </source>
</evidence>
<evidence type="ECO:0000313" key="21">
    <source>
        <dbReference type="Proteomes" id="UP000198356"/>
    </source>
</evidence>
<dbReference type="GO" id="GO:0015288">
    <property type="term" value="F:porin activity"/>
    <property type="evidence" value="ECO:0007669"/>
    <property type="project" value="UniProtKB-KW"/>
</dbReference>
<evidence type="ECO:0000256" key="10">
    <source>
        <dbReference type="ARBA" id="ARBA00023114"/>
    </source>
</evidence>
<dbReference type="Pfam" id="PF02563">
    <property type="entry name" value="Poly_export"/>
    <property type="match status" value="1"/>
</dbReference>
<name>A0A239CVB2_9BACT</name>
<keyword evidence="4" id="KW-1134">Transmembrane beta strand</keyword>
<sequence>MTEVQSPQRPARLRGFLRPAPVLSSALLLCIGLTQPAFGQAAAAAPAAAAPAAAMAPAQTPAAQPLGANQQDGARAGADDTRNQNTRVSRGSVLLAPPDRLTDFQRTVQETTGQPLAIFGASLFANVPSTFAPVEDVPVGPDYVLGPGDELRVQVFGQVNQQSLFAIDRSGDISLPQIGPVHLAGLRFSEAQTFLKTRLGQVYRNFDVSVGMGRLRSIQVFVVGEARRPGAYTVSSLSTLLNALFASGGVLPQGSLRDIQVQRGKQTIAHFDLYDLLLHGDKSKDIPLQNEDVIFIPVAGPQTAVLGSVPNPAIYETLPGTTVQQAIDLAGGLTSLAAGAHIRLERVFEHTMRSVVDVDIAQGQNPYVQTGDIVTVPAVLDKFHASVTLRGNVANPGRYVWHEGMHVLDLIPSRDALVTRNYFRRRNELGQISSDYGENQTAPSDATEGAVGPHASATPSQAIQRGSAQGQSGNSVATALTSNSGVFQAKNDVVLSAPDINWSYAVIERLDARTLTTSLIPFNLGKVVLDRDPAENKELLDGDVVTIFSNADINVPTSQQTRFVRLEGEFVASGVYSVQPGETLRHLLKRAGGLTPDAYLYASEFTRESTRRVERQRLNEYAQSLDAQVTSAAASSNAKAINDRDAASATASLADAREAIARLRQQEPIGRIVLPLTPDSHDIDSLPDLALEDGDRFVVPRLPSVVNVAGQVYSANAFVYSSGRRTIDYLRQAGGPDRQADAKRTFVIRADGSVFSNQYGKVDRALINPGDTIVVPLRLDRRAILRNLLDISNIVGQFGLGAAAIEVLK</sequence>
<keyword evidence="7 16" id="KW-0732">Signal</keyword>
<feature type="region of interest" description="Disordered" evidence="15">
    <location>
        <begin position="60"/>
        <end position="89"/>
    </location>
</feature>
<dbReference type="PANTHER" id="PTHR33619">
    <property type="entry name" value="POLYSACCHARIDE EXPORT PROTEIN GFCE-RELATED"/>
    <property type="match status" value="1"/>
</dbReference>
<dbReference type="InterPro" id="IPR054765">
    <property type="entry name" value="SLBB_dom"/>
</dbReference>
<feature type="domain" description="Soluble ligand binding" evidence="18">
    <location>
        <begin position="304"/>
        <end position="347"/>
    </location>
</feature>
<keyword evidence="9" id="KW-0406">Ion transport</keyword>
<evidence type="ECO:0000256" key="14">
    <source>
        <dbReference type="ARBA" id="ARBA00023288"/>
    </source>
</evidence>
<dbReference type="EMBL" id="FZOU01000001">
    <property type="protein sequence ID" value="SNS23802.1"/>
    <property type="molecule type" value="Genomic_DNA"/>
</dbReference>
<accession>A0A239CVB2</accession>
<evidence type="ECO:0000256" key="9">
    <source>
        <dbReference type="ARBA" id="ARBA00023065"/>
    </source>
</evidence>
<evidence type="ECO:0000256" key="3">
    <source>
        <dbReference type="ARBA" id="ARBA00022448"/>
    </source>
</evidence>
<evidence type="ECO:0000256" key="12">
    <source>
        <dbReference type="ARBA" id="ARBA00023139"/>
    </source>
</evidence>
<dbReference type="Gene3D" id="3.30.1950.10">
    <property type="entry name" value="wza like domain"/>
    <property type="match status" value="1"/>
</dbReference>
<keyword evidence="14" id="KW-0449">Lipoprotein</keyword>
<dbReference type="Pfam" id="PF10531">
    <property type="entry name" value="SLBB"/>
    <property type="match status" value="3"/>
</dbReference>
<comment type="similarity">
    <text evidence="2">Belongs to the BexD/CtrA/VexA family.</text>
</comment>
<keyword evidence="13" id="KW-0998">Cell outer membrane</keyword>
<dbReference type="GO" id="GO:0015159">
    <property type="term" value="F:polysaccharide transmembrane transporter activity"/>
    <property type="evidence" value="ECO:0007669"/>
    <property type="project" value="InterPro"/>
</dbReference>
<evidence type="ECO:0000256" key="2">
    <source>
        <dbReference type="ARBA" id="ARBA00009450"/>
    </source>
</evidence>
<keyword evidence="21" id="KW-1185">Reference proteome</keyword>
<evidence type="ECO:0000256" key="4">
    <source>
        <dbReference type="ARBA" id="ARBA00022452"/>
    </source>
</evidence>
<feature type="domain" description="SLBB" evidence="19">
    <location>
        <begin position="219"/>
        <end position="296"/>
    </location>
</feature>
<feature type="region of interest" description="Disordered" evidence="15">
    <location>
        <begin position="434"/>
        <end position="475"/>
    </location>
</feature>
<dbReference type="AlphaFoldDB" id="A0A239CVB2"/>
<feature type="signal peptide" evidence="16">
    <location>
        <begin position="1"/>
        <end position="39"/>
    </location>
</feature>
<organism evidence="20 21">
    <name type="scientific">Granulicella rosea</name>
    <dbReference type="NCBI Taxonomy" id="474952"/>
    <lineage>
        <taxon>Bacteria</taxon>
        <taxon>Pseudomonadati</taxon>
        <taxon>Acidobacteriota</taxon>
        <taxon>Terriglobia</taxon>
        <taxon>Terriglobales</taxon>
        <taxon>Acidobacteriaceae</taxon>
        <taxon>Granulicella</taxon>
    </lineage>
</organism>
<protein>
    <submittedName>
        <fullName evidence="20">Protein involved in polysaccharide export, contains SLBB domain of the beta-grasp fold</fullName>
    </submittedName>
</protein>
<dbReference type="PANTHER" id="PTHR33619:SF3">
    <property type="entry name" value="POLYSACCHARIDE EXPORT PROTEIN GFCE-RELATED"/>
    <property type="match status" value="1"/>
</dbReference>
<dbReference type="OrthoDB" id="9815244at2"/>
<evidence type="ECO:0000256" key="7">
    <source>
        <dbReference type="ARBA" id="ARBA00022729"/>
    </source>
</evidence>
<evidence type="ECO:0000259" key="17">
    <source>
        <dbReference type="Pfam" id="PF02563"/>
    </source>
</evidence>
<dbReference type="Proteomes" id="UP000198356">
    <property type="component" value="Unassembled WGS sequence"/>
</dbReference>
<keyword evidence="10" id="KW-0626">Porin</keyword>
<evidence type="ECO:0000259" key="19">
    <source>
        <dbReference type="Pfam" id="PF22461"/>
    </source>
</evidence>
<reference evidence="20 21" key="1">
    <citation type="submission" date="2017-06" db="EMBL/GenBank/DDBJ databases">
        <authorList>
            <person name="Kim H.J."/>
            <person name="Triplett B.A."/>
        </authorList>
    </citation>
    <scope>NUCLEOTIDE SEQUENCE [LARGE SCALE GENOMIC DNA]</scope>
    <source>
        <strain evidence="20 21">DSM 18704</strain>
    </source>
</reference>
<dbReference type="GO" id="GO:0006811">
    <property type="term" value="P:monoatomic ion transport"/>
    <property type="evidence" value="ECO:0007669"/>
    <property type="project" value="UniProtKB-KW"/>
</dbReference>
<evidence type="ECO:0000256" key="1">
    <source>
        <dbReference type="ARBA" id="ARBA00004571"/>
    </source>
</evidence>
<dbReference type="Gene3D" id="3.10.560.10">
    <property type="entry name" value="Outer membrane lipoprotein wza domain like"/>
    <property type="match status" value="4"/>
</dbReference>
<dbReference type="Pfam" id="PF22461">
    <property type="entry name" value="SLBB_2"/>
    <property type="match status" value="1"/>
</dbReference>
<evidence type="ECO:0000256" key="13">
    <source>
        <dbReference type="ARBA" id="ARBA00023237"/>
    </source>
</evidence>
<feature type="domain" description="Soluble ligand binding" evidence="18">
    <location>
        <begin position="705"/>
        <end position="754"/>
    </location>
</feature>
<keyword evidence="5" id="KW-0762">Sugar transport</keyword>
<feature type="domain" description="Soluble ligand binding" evidence="18">
    <location>
        <begin position="574"/>
        <end position="599"/>
    </location>
</feature>
<keyword evidence="6" id="KW-0812">Transmembrane</keyword>
<feature type="chain" id="PRO_5012195876" evidence="16">
    <location>
        <begin position="40"/>
        <end position="809"/>
    </location>
</feature>
<keyword evidence="8" id="KW-0625">Polysaccharide transport</keyword>
<gene>
    <name evidence="20" type="ORF">SAMN05421770_101118</name>
</gene>
<evidence type="ECO:0000256" key="16">
    <source>
        <dbReference type="SAM" id="SignalP"/>
    </source>
</evidence>
<evidence type="ECO:0000313" key="20">
    <source>
        <dbReference type="EMBL" id="SNS23802.1"/>
    </source>
</evidence>
<dbReference type="GO" id="GO:0046930">
    <property type="term" value="C:pore complex"/>
    <property type="evidence" value="ECO:0007669"/>
    <property type="project" value="UniProtKB-KW"/>
</dbReference>
<keyword evidence="3" id="KW-0813">Transport</keyword>
<dbReference type="InterPro" id="IPR003715">
    <property type="entry name" value="Poly_export_N"/>
</dbReference>
<feature type="compositionally biased region" description="Polar residues" evidence="15">
    <location>
        <begin position="457"/>
        <end position="475"/>
    </location>
</feature>
<evidence type="ECO:0000256" key="5">
    <source>
        <dbReference type="ARBA" id="ARBA00022597"/>
    </source>
</evidence>
<evidence type="ECO:0000256" key="8">
    <source>
        <dbReference type="ARBA" id="ARBA00023047"/>
    </source>
</evidence>
<feature type="compositionally biased region" description="Polar residues" evidence="15">
    <location>
        <begin position="434"/>
        <end position="444"/>
    </location>
</feature>
<keyword evidence="11" id="KW-0472">Membrane</keyword>
<evidence type="ECO:0000256" key="15">
    <source>
        <dbReference type="SAM" id="MobiDB-lite"/>
    </source>
</evidence>
<feature type="domain" description="Polysaccharide export protein N-terminal" evidence="17">
    <location>
        <begin position="138"/>
        <end position="211"/>
    </location>
</feature>
<dbReference type="RefSeq" id="WP_089406459.1">
    <property type="nucleotide sequence ID" value="NZ_FZOU01000001.1"/>
</dbReference>
<dbReference type="GO" id="GO:0009279">
    <property type="term" value="C:cell outer membrane"/>
    <property type="evidence" value="ECO:0007669"/>
    <property type="project" value="UniProtKB-SubCell"/>
</dbReference>
<comment type="subcellular location">
    <subcellularLocation>
        <location evidence="1">Cell outer membrane</location>
        <topology evidence="1">Multi-pass membrane protein</topology>
    </subcellularLocation>
</comment>
<evidence type="ECO:0000256" key="11">
    <source>
        <dbReference type="ARBA" id="ARBA00023136"/>
    </source>
</evidence>
<evidence type="ECO:0000259" key="18">
    <source>
        <dbReference type="Pfam" id="PF10531"/>
    </source>
</evidence>
<keyword evidence="12" id="KW-0564">Palmitate</keyword>